<evidence type="ECO:0000256" key="10">
    <source>
        <dbReference type="RuleBase" id="RU363067"/>
    </source>
</evidence>
<feature type="active site" description="Proton donor" evidence="7">
    <location>
        <position position="290"/>
    </location>
</feature>
<evidence type="ECO:0000259" key="12">
    <source>
        <dbReference type="PROSITE" id="PS51845"/>
    </source>
</evidence>
<dbReference type="Pfam" id="PF18100">
    <property type="entry name" value="PDE4_UCR"/>
    <property type="match status" value="2"/>
</dbReference>
<dbReference type="GO" id="GO:0007165">
    <property type="term" value="P:signal transduction"/>
    <property type="evidence" value="ECO:0007669"/>
    <property type="project" value="InterPro"/>
</dbReference>
<evidence type="ECO:0000313" key="14">
    <source>
        <dbReference type="Proteomes" id="UP000261360"/>
    </source>
</evidence>
<accession>A0A3B4YEE7</accession>
<keyword evidence="3 9" id="KW-0479">Metal-binding</keyword>
<reference evidence="13" key="2">
    <citation type="submission" date="2025-09" db="UniProtKB">
        <authorList>
            <consortium name="Ensembl"/>
        </authorList>
    </citation>
    <scope>IDENTIFICATION</scope>
</reference>
<evidence type="ECO:0000256" key="5">
    <source>
        <dbReference type="ARBA" id="ARBA00023149"/>
    </source>
</evidence>
<dbReference type="GeneTree" id="ENSGT00940000155190"/>
<name>A0A3B4YEE7_SERLL</name>
<evidence type="ECO:0000256" key="3">
    <source>
        <dbReference type="ARBA" id="ARBA00022723"/>
    </source>
</evidence>
<dbReference type="Ensembl" id="ENSSLDT00000029893.1">
    <property type="protein sequence ID" value="ENSSLDP00000029045.1"/>
    <property type="gene ID" value="ENSSLDG00000022383.1"/>
</dbReference>
<dbReference type="PROSITE" id="PS51845">
    <property type="entry name" value="PDEASE_I_2"/>
    <property type="match status" value="1"/>
</dbReference>
<comment type="similarity">
    <text evidence="2">Belongs to the cyclic nucleotide phosphodiesterase family. PDE4 subfamily.</text>
</comment>
<comment type="cofactor">
    <cofactor evidence="10">
        <name>a divalent metal cation</name>
        <dbReference type="ChEBI" id="CHEBI:60240"/>
    </cofactor>
    <text evidence="10">Binds 2 divalent metal cations per subunit. Site 1 may preferentially bind zinc ions, while site 2 has a preference for magnesium and/or manganese ions.</text>
</comment>
<dbReference type="UniPathway" id="UPA00762">
    <property type="reaction ID" value="UER00747"/>
</dbReference>
<feature type="binding site" evidence="8">
    <location>
        <begin position="290"/>
        <end position="294"/>
    </location>
    <ligand>
        <name>AMP</name>
        <dbReference type="ChEBI" id="CHEBI:456215"/>
    </ligand>
</feature>
<evidence type="ECO:0000313" key="13">
    <source>
        <dbReference type="Ensembl" id="ENSSLDP00000029045.1"/>
    </source>
</evidence>
<feature type="domain" description="PDEase" evidence="12">
    <location>
        <begin position="214"/>
        <end position="543"/>
    </location>
</feature>
<dbReference type="Pfam" id="PF00233">
    <property type="entry name" value="PDEase_I"/>
    <property type="match status" value="1"/>
</dbReference>
<feature type="binding site" evidence="8">
    <location>
        <position position="448"/>
    </location>
    <ligand>
        <name>AMP</name>
        <dbReference type="ChEBI" id="CHEBI:456215"/>
    </ligand>
</feature>
<proteinExistence type="inferred from homology"/>
<feature type="binding site" evidence="9">
    <location>
        <position position="331"/>
    </location>
    <ligand>
        <name>Zn(2+)</name>
        <dbReference type="ChEBI" id="CHEBI:29105"/>
        <label>2</label>
    </ligand>
</feature>
<dbReference type="InterPro" id="IPR023088">
    <property type="entry name" value="PDEase"/>
</dbReference>
<keyword evidence="5" id="KW-0114">cAMP</keyword>
<dbReference type="PANTHER" id="PTHR11347">
    <property type="entry name" value="CYCLIC NUCLEOTIDE PHOSPHODIESTERASE"/>
    <property type="match status" value="1"/>
</dbReference>
<dbReference type="GO" id="GO:0006198">
    <property type="term" value="P:cAMP catabolic process"/>
    <property type="evidence" value="ECO:0007669"/>
    <property type="project" value="UniProtKB-UniPathway"/>
</dbReference>
<dbReference type="GO" id="GO:0046872">
    <property type="term" value="F:metal ion binding"/>
    <property type="evidence" value="ECO:0007669"/>
    <property type="project" value="UniProtKB-KW"/>
</dbReference>
<dbReference type="PROSITE" id="PS00126">
    <property type="entry name" value="PDEASE_I_1"/>
    <property type="match status" value="1"/>
</dbReference>
<feature type="binding site" evidence="9">
    <location>
        <position position="294"/>
    </location>
    <ligand>
        <name>Zn(2+)</name>
        <dbReference type="ChEBI" id="CHEBI:29105"/>
        <label>1</label>
    </ligand>
</feature>
<keyword evidence="14" id="KW-1185">Reference proteome</keyword>
<dbReference type="FunFam" id="1.10.1300.10:FF:000001">
    <property type="entry name" value="Phosphodiesterase"/>
    <property type="match status" value="1"/>
</dbReference>
<feature type="binding site" evidence="8">
    <location>
        <position position="331"/>
    </location>
    <ligand>
        <name>AMP</name>
        <dbReference type="ChEBI" id="CHEBI:456215"/>
    </ligand>
</feature>
<dbReference type="PRINTS" id="PR00387">
    <property type="entry name" value="PDIESTERASE1"/>
</dbReference>
<sequence length="624" mass="70636">SFEVENGPTCCSPSDLQASPGLVLHPNLASHGQRRESFLYRSDSDYELSPKSLSRNSSIVGELHGEDLIVTPFAQVLASLRTVRNNFTTLTNVQYESYQKLAMETMEELDWCLDQLETIQTYRSVSDMASNKFKRMLNRELSHLSEMSRSGNQVSEYISNTFLDKQNELELPCPQQQQQQQQQQQGGMMTQISGVRKVSHTPSISGSTGNRFGVKTDQEELLSKDLEDINKWGLNIFKVAEHTHNRPLTCIMYTIFQERDLMRTFKIPTDTFVTFMLTLEGHYHSDVAYHNSLHAADVAQSTHILLSTPALDAVFTDLEILAAIFAAAIHDVDHPGVSNQFLINTNSELALMYNDESVLENHHLAVGFKLLQEDNCDIFQNLSKKQKQTLRRMVIDMVLATDMSKHMSLLADLKTMVETKKVTSSGVLLLDNYTDRMQVLRNMVHCADLSNPTKPLDLYRQWTDRIMDEFFHQGDRERERGMEISPMCDKHTASVERTQVGFIDYIVHPLWETWADLVHPDAQDILDTLEDNRNWYQSMIPQSPSPPFYTSDGEGGPHGELEGGPVASKFQFELTLDDQDREGGDEESGMMETTDGCDAVTLQSHPSDEDGVEMATRDVSPAET</sequence>
<feature type="binding site" evidence="8">
    <location>
        <position position="499"/>
    </location>
    <ligand>
        <name>AMP</name>
        <dbReference type="ChEBI" id="CHEBI:456215"/>
    </ligand>
</feature>
<dbReference type="InterPro" id="IPR036971">
    <property type="entry name" value="PDEase_catalytic_dom_sf"/>
</dbReference>
<dbReference type="InterPro" id="IPR040844">
    <property type="entry name" value="PDE4_UCR"/>
</dbReference>
<protein>
    <recommendedName>
        <fullName evidence="10">Phosphodiesterase</fullName>
        <ecNumber evidence="10">3.1.4.-</ecNumber>
    </recommendedName>
</protein>
<keyword evidence="4 10" id="KW-0378">Hydrolase</keyword>
<evidence type="ECO:0000256" key="1">
    <source>
        <dbReference type="ARBA" id="ARBA00004703"/>
    </source>
</evidence>
<evidence type="ECO:0000256" key="4">
    <source>
        <dbReference type="ARBA" id="ARBA00022801"/>
    </source>
</evidence>
<dbReference type="EC" id="3.1.4.-" evidence="10"/>
<feature type="region of interest" description="Disordered" evidence="11">
    <location>
        <begin position="599"/>
        <end position="624"/>
    </location>
</feature>
<dbReference type="Proteomes" id="UP000261360">
    <property type="component" value="Unplaced"/>
</dbReference>
<organism evidence="13 14">
    <name type="scientific">Seriola lalandi dorsalis</name>
    <dbReference type="NCBI Taxonomy" id="1841481"/>
    <lineage>
        <taxon>Eukaryota</taxon>
        <taxon>Metazoa</taxon>
        <taxon>Chordata</taxon>
        <taxon>Craniata</taxon>
        <taxon>Vertebrata</taxon>
        <taxon>Euteleostomi</taxon>
        <taxon>Actinopterygii</taxon>
        <taxon>Neopterygii</taxon>
        <taxon>Teleostei</taxon>
        <taxon>Neoteleostei</taxon>
        <taxon>Acanthomorphata</taxon>
        <taxon>Carangaria</taxon>
        <taxon>Carangiformes</taxon>
        <taxon>Carangidae</taxon>
        <taxon>Seriola</taxon>
    </lineage>
</organism>
<reference evidence="13" key="1">
    <citation type="submission" date="2025-08" db="UniProtKB">
        <authorList>
            <consortium name="Ensembl"/>
        </authorList>
    </citation>
    <scope>IDENTIFICATION</scope>
</reference>
<evidence type="ECO:0000256" key="9">
    <source>
        <dbReference type="PIRSR" id="PIRSR623088-3"/>
    </source>
</evidence>
<dbReference type="InterPro" id="IPR023174">
    <property type="entry name" value="PDEase_CS"/>
</dbReference>
<dbReference type="InterPro" id="IPR003607">
    <property type="entry name" value="HD/PDEase_dom"/>
</dbReference>
<comment type="catalytic activity">
    <reaction evidence="6">
        <text>3',5'-cyclic AMP + H2O = AMP + H(+)</text>
        <dbReference type="Rhea" id="RHEA:25277"/>
        <dbReference type="ChEBI" id="CHEBI:15377"/>
        <dbReference type="ChEBI" id="CHEBI:15378"/>
        <dbReference type="ChEBI" id="CHEBI:58165"/>
        <dbReference type="ChEBI" id="CHEBI:456215"/>
        <dbReference type="EC" id="3.1.4.53"/>
    </reaction>
    <physiologicalReaction direction="left-to-right" evidence="6">
        <dbReference type="Rhea" id="RHEA:25278"/>
    </physiologicalReaction>
</comment>
<evidence type="ECO:0000256" key="11">
    <source>
        <dbReference type="SAM" id="MobiDB-lite"/>
    </source>
</evidence>
<comment type="pathway">
    <text evidence="1">Purine metabolism; 3',5'-cyclic AMP degradation; AMP from 3',5'-cyclic AMP: step 1/1.</text>
</comment>
<evidence type="ECO:0000256" key="2">
    <source>
        <dbReference type="ARBA" id="ARBA00009517"/>
    </source>
</evidence>
<dbReference type="SUPFAM" id="SSF109604">
    <property type="entry name" value="HD-domain/PDEase-like"/>
    <property type="match status" value="1"/>
</dbReference>
<dbReference type="AlphaFoldDB" id="A0A3B4YEE7"/>
<dbReference type="Gene3D" id="1.10.1300.10">
    <property type="entry name" value="3'5'-cyclic nucleotide phosphodiesterase, catalytic domain"/>
    <property type="match status" value="1"/>
</dbReference>
<dbReference type="InterPro" id="IPR002073">
    <property type="entry name" value="PDEase_catalytic_dom"/>
</dbReference>
<feature type="region of interest" description="Disordered" evidence="11">
    <location>
        <begin position="539"/>
        <end position="565"/>
    </location>
</feature>
<dbReference type="GO" id="GO:0004115">
    <property type="term" value="F:3',5'-cyclic-AMP phosphodiesterase activity"/>
    <property type="evidence" value="ECO:0007669"/>
    <property type="project" value="UniProtKB-EC"/>
</dbReference>
<evidence type="ECO:0000256" key="6">
    <source>
        <dbReference type="ARBA" id="ARBA00033681"/>
    </source>
</evidence>
<dbReference type="CDD" id="cd00077">
    <property type="entry name" value="HDc"/>
    <property type="match status" value="1"/>
</dbReference>
<evidence type="ECO:0000256" key="8">
    <source>
        <dbReference type="PIRSR" id="PIRSR623088-2"/>
    </source>
</evidence>
<evidence type="ECO:0000256" key="7">
    <source>
        <dbReference type="PIRSR" id="PIRSR623088-1"/>
    </source>
</evidence>
<feature type="binding site" evidence="9">
    <location>
        <position position="448"/>
    </location>
    <ligand>
        <name>Zn(2+)</name>
        <dbReference type="ChEBI" id="CHEBI:29105"/>
        <label>1</label>
    </ligand>
</feature>
<dbReference type="SMART" id="SM00471">
    <property type="entry name" value="HDc"/>
    <property type="match status" value="1"/>
</dbReference>
<feature type="binding site" evidence="9">
    <location>
        <position position="331"/>
    </location>
    <ligand>
        <name>Zn(2+)</name>
        <dbReference type="ChEBI" id="CHEBI:29105"/>
        <label>1</label>
    </ligand>
</feature>
<feature type="binding site" evidence="9">
    <location>
        <position position="330"/>
    </location>
    <ligand>
        <name>Zn(2+)</name>
        <dbReference type="ChEBI" id="CHEBI:29105"/>
        <label>1</label>
    </ligand>
</feature>